<evidence type="ECO:0000313" key="1">
    <source>
        <dbReference type="EMBL" id="PSN08343.1"/>
    </source>
</evidence>
<reference evidence="1 2" key="1">
    <citation type="submission" date="2018-03" db="EMBL/GenBank/DDBJ databases">
        <title>Draft genome sequence of the first documented clinical Siccibacter turicensis isolate in Austria.</title>
        <authorList>
            <person name="Lepuschitz S."/>
            <person name="Pekard-Amenitsch S."/>
            <person name="Haunold R."/>
            <person name="Schill S."/>
            <person name="Mach R."/>
            <person name="Allerberger F."/>
            <person name="Ruppitsch W."/>
            <person name="Forsythe S.J."/>
        </authorList>
    </citation>
    <scope>NUCLEOTIDE SEQUENCE [LARGE SCALE GENOMIC DNA]</scope>
    <source>
        <strain evidence="1 2">6100069499-17</strain>
    </source>
</reference>
<protein>
    <submittedName>
        <fullName evidence="1">Uncharacterized protein</fullName>
    </submittedName>
</protein>
<dbReference type="STRING" id="1388748.GCA_000463155_02801"/>
<sequence>MSYYSDALKLQARAESDLASRLDRAVSAVGESLYEMANDTLAGIERASWLSSCFIPGKSAVCAEIKHEDVRYILSKKETLTRPDVVLDMVEIWCKRKVDQLTDKDERSLLVKIARHLVGIAADKATDNLGNYTLAYFLALLVLSSRDFKEATMKSIIKNSGYIVSAAGVYGKVQKAALAARKLKILHPDYYWDLYKNNLEMLYYIIEEPMSKIINLLDSGSDNAEEITFLINDLVRKA</sequence>
<proteinExistence type="predicted"/>
<evidence type="ECO:0000313" key="2">
    <source>
        <dbReference type="Proteomes" id="UP000240212"/>
    </source>
</evidence>
<comment type="caution">
    <text evidence="1">The sequence shown here is derived from an EMBL/GenBank/DDBJ whole genome shotgun (WGS) entry which is preliminary data.</text>
</comment>
<organism evidence="1 2">
    <name type="scientific">Siccibacter turicensis</name>
    <dbReference type="NCBI Taxonomy" id="357233"/>
    <lineage>
        <taxon>Bacteria</taxon>
        <taxon>Pseudomonadati</taxon>
        <taxon>Pseudomonadota</taxon>
        <taxon>Gammaproteobacteria</taxon>
        <taxon>Enterobacterales</taxon>
        <taxon>Enterobacteriaceae</taxon>
        <taxon>Siccibacter</taxon>
    </lineage>
</organism>
<dbReference type="RefSeq" id="WP_106876993.1">
    <property type="nucleotide sequence ID" value="NZ_PYEP01000003.1"/>
</dbReference>
<gene>
    <name evidence="1" type="ORF">C7G83_09240</name>
</gene>
<dbReference type="OrthoDB" id="6433535at2"/>
<name>A0A2P8VLA5_9ENTR</name>
<dbReference type="EMBL" id="PYEP01000003">
    <property type="protein sequence ID" value="PSN08343.1"/>
    <property type="molecule type" value="Genomic_DNA"/>
</dbReference>
<dbReference type="AlphaFoldDB" id="A0A2P8VLA5"/>
<accession>A0A2P8VLA5</accession>
<keyword evidence="2" id="KW-1185">Reference proteome</keyword>
<dbReference type="Proteomes" id="UP000240212">
    <property type="component" value="Unassembled WGS sequence"/>
</dbReference>